<dbReference type="Proteomes" id="UP001162164">
    <property type="component" value="Unassembled WGS sequence"/>
</dbReference>
<dbReference type="InterPro" id="IPR000718">
    <property type="entry name" value="Peptidase_M13"/>
</dbReference>
<evidence type="ECO:0000256" key="1">
    <source>
        <dbReference type="ARBA" id="ARBA00004401"/>
    </source>
</evidence>
<dbReference type="EMBL" id="JAPWTJ010000074">
    <property type="protein sequence ID" value="KAJ8983448.1"/>
    <property type="molecule type" value="Genomic_DNA"/>
</dbReference>
<name>A0ABQ9JYP0_9CUCU</name>
<accession>A0ABQ9JYP0</accession>
<comment type="similarity">
    <text evidence="2">Belongs to the peptidase M13 family.</text>
</comment>
<comment type="caution">
    <text evidence="4">The sequence shown here is derived from an EMBL/GenBank/DDBJ whole genome shotgun (WGS) entry which is preliminary data.</text>
</comment>
<dbReference type="InterPro" id="IPR024079">
    <property type="entry name" value="MetalloPept_cat_dom_sf"/>
</dbReference>
<evidence type="ECO:0000259" key="3">
    <source>
        <dbReference type="Pfam" id="PF05649"/>
    </source>
</evidence>
<dbReference type="Pfam" id="PF05649">
    <property type="entry name" value="Peptidase_M13_N"/>
    <property type="match status" value="1"/>
</dbReference>
<dbReference type="InterPro" id="IPR042089">
    <property type="entry name" value="Peptidase_M13_dom_2"/>
</dbReference>
<reference evidence="4" key="1">
    <citation type="journal article" date="2023" name="Insect Mol. Biol.">
        <title>Genome sequencing provides insights into the evolution of gene families encoding plant cell wall-degrading enzymes in longhorned beetles.</title>
        <authorList>
            <person name="Shin N.R."/>
            <person name="Okamura Y."/>
            <person name="Kirsch R."/>
            <person name="Pauchet Y."/>
        </authorList>
    </citation>
    <scope>NUCLEOTIDE SEQUENCE</scope>
    <source>
        <strain evidence="4">MMC_N1</strain>
    </source>
</reference>
<evidence type="ECO:0000313" key="5">
    <source>
        <dbReference type="Proteomes" id="UP001162164"/>
    </source>
</evidence>
<keyword evidence="5" id="KW-1185">Reference proteome</keyword>
<dbReference type="Gene3D" id="3.40.390.10">
    <property type="entry name" value="Collagenase (Catalytic Domain)"/>
    <property type="match status" value="1"/>
</dbReference>
<comment type="subcellular location">
    <subcellularLocation>
        <location evidence="1">Cell membrane</location>
        <topology evidence="1">Single-pass type II membrane protein</topology>
    </subcellularLocation>
</comment>
<dbReference type="SUPFAM" id="SSF55486">
    <property type="entry name" value="Metalloproteases ('zincins'), catalytic domain"/>
    <property type="match status" value="1"/>
</dbReference>
<dbReference type="PANTHER" id="PTHR11733">
    <property type="entry name" value="ZINC METALLOPROTEASE FAMILY M13 NEPRILYSIN-RELATED"/>
    <property type="match status" value="1"/>
</dbReference>
<organism evidence="4 5">
    <name type="scientific">Molorchus minor</name>
    <dbReference type="NCBI Taxonomy" id="1323400"/>
    <lineage>
        <taxon>Eukaryota</taxon>
        <taxon>Metazoa</taxon>
        <taxon>Ecdysozoa</taxon>
        <taxon>Arthropoda</taxon>
        <taxon>Hexapoda</taxon>
        <taxon>Insecta</taxon>
        <taxon>Pterygota</taxon>
        <taxon>Neoptera</taxon>
        <taxon>Endopterygota</taxon>
        <taxon>Coleoptera</taxon>
        <taxon>Polyphaga</taxon>
        <taxon>Cucujiformia</taxon>
        <taxon>Chrysomeloidea</taxon>
        <taxon>Cerambycidae</taxon>
        <taxon>Lamiinae</taxon>
        <taxon>Monochamini</taxon>
        <taxon>Molorchus</taxon>
    </lineage>
</organism>
<evidence type="ECO:0000313" key="4">
    <source>
        <dbReference type="EMBL" id="KAJ8983448.1"/>
    </source>
</evidence>
<evidence type="ECO:0000256" key="2">
    <source>
        <dbReference type="ARBA" id="ARBA00007357"/>
    </source>
</evidence>
<dbReference type="Gene3D" id="1.10.1380.10">
    <property type="entry name" value="Neutral endopeptidase , domain2"/>
    <property type="match status" value="1"/>
</dbReference>
<dbReference type="PANTHER" id="PTHR11733:SF133">
    <property type="entry name" value="PHOSPHATE-REGULATING NEUTRAL ENDOPEPTIDASE PHEX"/>
    <property type="match status" value="1"/>
</dbReference>
<dbReference type="InterPro" id="IPR008753">
    <property type="entry name" value="Peptidase_M13_N"/>
</dbReference>
<dbReference type="PROSITE" id="PS51885">
    <property type="entry name" value="NEPRILYSIN"/>
    <property type="match status" value="1"/>
</dbReference>
<proteinExistence type="inferred from homology"/>
<protein>
    <recommendedName>
        <fullName evidence="3">Peptidase M13 N-terminal domain-containing protein</fullName>
    </recommendedName>
</protein>
<sequence>MEYEAHILLDIITILPSMNGEALRFKKPTFYKRLSVVLFISVNYFNCSITKPKLCTSDECLRTASNLKYSLDLGVDPCDNFYQYTCGNWPETHPNHGWWSSFSSFTTISEHVAIESLKALTSDPSASSEPEALQKCRDFYKSCMDVDALDKLGLTVVYKYLKKGSASCYPKLFYNW</sequence>
<gene>
    <name evidence="4" type="ORF">NQ317_013321</name>
</gene>
<feature type="domain" description="Peptidase M13 N-terminal" evidence="3">
    <location>
        <begin position="77"/>
        <end position="163"/>
    </location>
</feature>